<evidence type="ECO:0000313" key="4">
    <source>
        <dbReference type="Proteomes" id="UP000317763"/>
    </source>
</evidence>
<dbReference type="GO" id="GO:0004588">
    <property type="term" value="F:orotate phosphoribosyltransferase activity"/>
    <property type="evidence" value="ECO:0007669"/>
    <property type="project" value="UniProtKB-EC"/>
</dbReference>
<evidence type="ECO:0000259" key="2">
    <source>
        <dbReference type="Pfam" id="PF00156"/>
    </source>
</evidence>
<accession>A0A554X2C7</accession>
<dbReference type="AlphaFoldDB" id="A0A554X2C7"/>
<comment type="caution">
    <text evidence="3">The sequence shown here is derived from an EMBL/GenBank/DDBJ whole genome shotgun (WGS) entry which is preliminary data.</text>
</comment>
<organism evidence="3 4">
    <name type="scientific">Tepidimonas taiwanensis</name>
    <dbReference type="NCBI Taxonomy" id="307486"/>
    <lineage>
        <taxon>Bacteria</taxon>
        <taxon>Pseudomonadati</taxon>
        <taxon>Pseudomonadota</taxon>
        <taxon>Betaproteobacteria</taxon>
        <taxon>Burkholderiales</taxon>
        <taxon>Tepidimonas</taxon>
    </lineage>
</organism>
<dbReference type="EMBL" id="VJOM01000027">
    <property type="protein sequence ID" value="TSE30001.1"/>
    <property type="molecule type" value="Genomic_DNA"/>
</dbReference>
<dbReference type="Gene3D" id="3.40.50.2020">
    <property type="match status" value="1"/>
</dbReference>
<dbReference type="Proteomes" id="UP000317763">
    <property type="component" value="Unassembled WGS sequence"/>
</dbReference>
<keyword evidence="3" id="KW-0328">Glycosyltransferase</keyword>
<proteinExistence type="inferred from homology"/>
<dbReference type="PANTHER" id="PTHR47505">
    <property type="entry name" value="DNA UTILIZATION PROTEIN YHGH"/>
    <property type="match status" value="1"/>
</dbReference>
<dbReference type="Pfam" id="PF00156">
    <property type="entry name" value="Pribosyltran"/>
    <property type="match status" value="1"/>
</dbReference>
<evidence type="ECO:0000313" key="3">
    <source>
        <dbReference type="EMBL" id="TSE30001.1"/>
    </source>
</evidence>
<dbReference type="STRING" id="307486.GCA_000807215_00242"/>
<dbReference type="EC" id="2.4.2.10" evidence="3"/>
<keyword evidence="4" id="KW-1185">Reference proteome</keyword>
<dbReference type="CDD" id="cd06223">
    <property type="entry name" value="PRTases_typeI"/>
    <property type="match status" value="1"/>
</dbReference>
<dbReference type="InterPro" id="IPR000836">
    <property type="entry name" value="PRTase_dom"/>
</dbReference>
<dbReference type="InterPro" id="IPR051910">
    <property type="entry name" value="ComF/GntX_DNA_util-trans"/>
</dbReference>
<keyword evidence="3" id="KW-0808">Transferase</keyword>
<dbReference type="InterPro" id="IPR029057">
    <property type="entry name" value="PRTase-like"/>
</dbReference>
<feature type="domain" description="Phosphoribosyltransferase" evidence="2">
    <location>
        <begin position="174"/>
        <end position="229"/>
    </location>
</feature>
<dbReference type="SUPFAM" id="SSF53271">
    <property type="entry name" value="PRTase-like"/>
    <property type="match status" value="1"/>
</dbReference>
<comment type="similarity">
    <text evidence="1">Belongs to the ComF/GntX family.</text>
</comment>
<dbReference type="PANTHER" id="PTHR47505:SF1">
    <property type="entry name" value="DNA UTILIZATION PROTEIN YHGH"/>
    <property type="match status" value="1"/>
</dbReference>
<sequence>MVRALGRALPALCEVCGAWPDGPLCPQCRRDLAPLLPRCPGCARPVPVGVARCDGCTRDPPPWTAVLARVDYAYPWDAWIRALKSRGAPGLARTLAALWLDDPTLRTRLAEADLWTPIPLAPARLAERGYNQSWVLMRALARLTATPPGEPTLLARNPDAPILHHLDASARRQQMHHLIRVSPVAAARVRGRHVLVVDDVMTTGTTLRAATWALRAAGARAVSALVVARTPPPDSGVE</sequence>
<reference evidence="3 4" key="1">
    <citation type="submission" date="2019-07" db="EMBL/GenBank/DDBJ databases">
        <title>Tepidimonas taiwanensis I1-1 draft genome.</title>
        <authorList>
            <person name="Da Costa M.S."/>
            <person name="Froufe H.J.C."/>
            <person name="Egas C."/>
            <person name="Albuquerque L."/>
        </authorList>
    </citation>
    <scope>NUCLEOTIDE SEQUENCE [LARGE SCALE GENOMIC DNA]</scope>
    <source>
        <strain evidence="3 4">I1-1</strain>
    </source>
</reference>
<evidence type="ECO:0000256" key="1">
    <source>
        <dbReference type="ARBA" id="ARBA00008007"/>
    </source>
</evidence>
<name>A0A554X2C7_9BURK</name>
<gene>
    <name evidence="3" type="primary">pyrE_2</name>
    <name evidence="3" type="ORF">Ttaiw_02092</name>
</gene>
<protein>
    <submittedName>
        <fullName evidence="3">Orotate phosphoribosyltransferase</fullName>
        <ecNumber evidence="3">2.4.2.10</ecNumber>
    </submittedName>
</protein>